<dbReference type="PANTHER" id="PTHR20929">
    <property type="entry name" value="LUNG ADENOMA SUSCEPTIBILITY 1-RELATED"/>
    <property type="match status" value="1"/>
</dbReference>
<feature type="compositionally biased region" description="Acidic residues" evidence="2">
    <location>
        <begin position="327"/>
        <end position="341"/>
    </location>
</feature>
<feature type="compositionally biased region" description="Basic residues" evidence="2">
    <location>
        <begin position="1"/>
        <end position="13"/>
    </location>
</feature>
<dbReference type="OrthoDB" id="297923at2759"/>
<sequence>MPAAAKKPKKKSKKELEAERMAMEEQRRKDEEVARLAEMAREKEREIAEQKDREERDALLDAEGPTHALESAQVLELRNEMLQAVQGIIAERDKKDEWEAYLKCSRIPNPLVEADVASYLTAFKEIPERPTFQEIATDLAAAEELHGLLEKYYARCIDHQQPAAARFATNIRDLRSAIDRKWDALTAHILQNSELFPRESTENLLVCQSFPPSITYCLWANFTKNPRHKAFDVLDSIHVTLPKALTLANVAIRVIHDRSMSRLRDLSLQHESSSAKRHIVLDGVLSFSLLELPELPKTADFWTVRPLISNDLSVRHVPFPSTRNVDEDAQQEDAAEVEGGDSLDSSGNRDDDGMVVSFSVGSGLFLHPLATVKWLTMRRDRANGLVQFKLSVLRPCALVQEAFWDFPPEHWKIRPVLNAPIDPTVGPVVRLTLTGKWTDLELDMSKHGVKLVRPTSDRVKEHMHAKRLQPCQFFMTLTRFGLSFASPHSLATIKQQSESESLDDECYWAMAAKCTSLAFACNRNTGLNSATLRVVTASHPVPDLVEKTSVLAGSESEPPQPERSVEIGVQLQSNSAPEANTPTFTVVANYNHVITTKARKLFYIAHPDWIANKWATDSKPHGSLYALLNDLVPDAPLPDWSLVSTVAQVLRITALLDESAPSR</sequence>
<evidence type="ECO:0000313" key="4">
    <source>
        <dbReference type="EMBL" id="ORZ39514.1"/>
    </source>
</evidence>
<feature type="region of interest" description="Disordered" evidence="2">
    <location>
        <begin position="320"/>
        <end position="349"/>
    </location>
</feature>
<feature type="domain" description="IC97/Casc1 N-terminal" evidence="3">
    <location>
        <begin position="27"/>
        <end position="227"/>
    </location>
</feature>
<evidence type="ECO:0000313" key="5">
    <source>
        <dbReference type="Proteomes" id="UP000193411"/>
    </source>
</evidence>
<proteinExistence type="inferred from homology"/>
<keyword evidence="5" id="KW-1185">Reference proteome</keyword>
<comment type="caution">
    <text evidence="4">The sequence shown here is derived from an EMBL/GenBank/DDBJ whole genome shotgun (WGS) entry which is preliminary data.</text>
</comment>
<evidence type="ECO:0000256" key="1">
    <source>
        <dbReference type="ARBA" id="ARBA00024332"/>
    </source>
</evidence>
<feature type="region of interest" description="Disordered" evidence="2">
    <location>
        <begin position="1"/>
        <end position="33"/>
    </location>
</feature>
<evidence type="ECO:0000256" key="2">
    <source>
        <dbReference type="SAM" id="MobiDB-lite"/>
    </source>
</evidence>
<dbReference type="Pfam" id="PF15927">
    <property type="entry name" value="Casc1_N"/>
    <property type="match status" value="1"/>
</dbReference>
<name>A0A1Y2HZW7_9FUNG</name>
<dbReference type="CDD" id="cd22265">
    <property type="entry name" value="UDM1_RNF168"/>
    <property type="match status" value="1"/>
</dbReference>
<accession>A0A1Y2HZW7</accession>
<dbReference type="EMBL" id="MCFL01000005">
    <property type="protein sequence ID" value="ORZ39514.1"/>
    <property type="molecule type" value="Genomic_DNA"/>
</dbReference>
<reference evidence="4 5" key="1">
    <citation type="submission" date="2016-07" db="EMBL/GenBank/DDBJ databases">
        <title>Pervasive Adenine N6-methylation of Active Genes in Fungi.</title>
        <authorList>
            <consortium name="DOE Joint Genome Institute"/>
            <person name="Mondo S.J."/>
            <person name="Dannebaum R.O."/>
            <person name="Kuo R.C."/>
            <person name="Labutti K."/>
            <person name="Haridas S."/>
            <person name="Kuo A."/>
            <person name="Salamov A."/>
            <person name="Ahrendt S.R."/>
            <person name="Lipzen A."/>
            <person name="Sullivan W."/>
            <person name="Andreopoulos W.B."/>
            <person name="Clum A."/>
            <person name="Lindquist E."/>
            <person name="Daum C."/>
            <person name="Ramamoorthy G.K."/>
            <person name="Gryganskyi A."/>
            <person name="Culley D."/>
            <person name="Magnuson J.K."/>
            <person name="James T.Y."/>
            <person name="O'Malley M.A."/>
            <person name="Stajich J.E."/>
            <person name="Spatafora J.W."/>
            <person name="Visel A."/>
            <person name="Grigoriev I.V."/>
        </authorList>
    </citation>
    <scope>NUCLEOTIDE SEQUENCE [LARGE SCALE GENOMIC DNA]</scope>
    <source>
        <strain evidence="4 5">PL171</strain>
    </source>
</reference>
<dbReference type="GO" id="GO:0048487">
    <property type="term" value="F:beta-tubulin binding"/>
    <property type="evidence" value="ECO:0007669"/>
    <property type="project" value="TreeGrafter"/>
</dbReference>
<dbReference type="InterPro" id="IPR031826">
    <property type="entry name" value="IC97/Casc1_N"/>
</dbReference>
<dbReference type="GO" id="GO:0008017">
    <property type="term" value="F:microtubule binding"/>
    <property type="evidence" value="ECO:0007669"/>
    <property type="project" value="TreeGrafter"/>
</dbReference>
<feature type="compositionally biased region" description="Basic and acidic residues" evidence="2">
    <location>
        <begin position="14"/>
        <end position="33"/>
    </location>
</feature>
<dbReference type="InterPro" id="IPR023247">
    <property type="entry name" value="IC97/Dnai7-like"/>
</dbReference>
<dbReference type="STRING" id="765915.A0A1Y2HZW7"/>
<dbReference type="Proteomes" id="UP000193411">
    <property type="component" value="Unassembled WGS sequence"/>
</dbReference>
<dbReference type="AlphaFoldDB" id="A0A1Y2HZW7"/>
<protein>
    <recommendedName>
        <fullName evidence="3">IC97/Casc1 N-terminal domain-containing protein</fullName>
    </recommendedName>
</protein>
<evidence type="ECO:0000259" key="3">
    <source>
        <dbReference type="Pfam" id="PF15927"/>
    </source>
</evidence>
<gene>
    <name evidence="4" type="ORF">BCR44DRAFT_1426691</name>
</gene>
<comment type="similarity">
    <text evidence="1">Belongs to the DNAI7 family.</text>
</comment>
<organism evidence="4 5">
    <name type="scientific">Catenaria anguillulae PL171</name>
    <dbReference type="NCBI Taxonomy" id="765915"/>
    <lineage>
        <taxon>Eukaryota</taxon>
        <taxon>Fungi</taxon>
        <taxon>Fungi incertae sedis</taxon>
        <taxon>Blastocladiomycota</taxon>
        <taxon>Blastocladiomycetes</taxon>
        <taxon>Blastocladiales</taxon>
        <taxon>Catenariaceae</taxon>
        <taxon>Catenaria</taxon>
    </lineage>
</organism>
<dbReference type="GO" id="GO:0005930">
    <property type="term" value="C:axoneme"/>
    <property type="evidence" value="ECO:0007669"/>
    <property type="project" value="TreeGrafter"/>
</dbReference>
<dbReference type="PRINTS" id="PR02043">
    <property type="entry name" value="CANCERSCCP1"/>
</dbReference>
<dbReference type="PANTHER" id="PTHR20929:SF11">
    <property type="entry name" value="DYNEIN AXONEMAL INTERMEDIATE CHAIN 7"/>
    <property type="match status" value="1"/>
</dbReference>